<evidence type="ECO:0000256" key="5">
    <source>
        <dbReference type="ARBA" id="ARBA00022759"/>
    </source>
</evidence>
<evidence type="ECO:0000256" key="2">
    <source>
        <dbReference type="ARBA" id="ARBA00010052"/>
    </source>
</evidence>
<dbReference type="InterPro" id="IPR040255">
    <property type="entry name" value="Non-specific_endonuclease"/>
</dbReference>
<dbReference type="InterPro" id="IPR020821">
    <property type="entry name" value="ENPP1-3/EXOG-like_nuc-like"/>
</dbReference>
<organism evidence="14 15">
    <name type="scientific">Acinetobacter tianfuensis</name>
    <dbReference type="NCBI Taxonomy" id="2419603"/>
    <lineage>
        <taxon>Bacteria</taxon>
        <taxon>Pseudomonadati</taxon>
        <taxon>Pseudomonadota</taxon>
        <taxon>Gammaproteobacteria</taxon>
        <taxon>Moraxellales</taxon>
        <taxon>Moraxellaceae</taxon>
        <taxon>Acinetobacter</taxon>
    </lineage>
</organism>
<protein>
    <recommendedName>
        <fullName evidence="10">Endonuclease</fullName>
        <ecNumber evidence="10">3.1.30.-</ecNumber>
    </recommendedName>
</protein>
<dbReference type="GO" id="GO:0046872">
    <property type="term" value="F:metal ion binding"/>
    <property type="evidence" value="ECO:0007669"/>
    <property type="project" value="UniProtKB-KW"/>
</dbReference>
<evidence type="ECO:0000313" key="15">
    <source>
        <dbReference type="Proteomes" id="UP000282388"/>
    </source>
</evidence>
<evidence type="ECO:0000256" key="11">
    <source>
        <dbReference type="SAM" id="MobiDB-lite"/>
    </source>
</evidence>
<evidence type="ECO:0000259" key="12">
    <source>
        <dbReference type="SMART" id="SM00477"/>
    </source>
</evidence>
<evidence type="ECO:0000256" key="4">
    <source>
        <dbReference type="ARBA" id="ARBA00022723"/>
    </source>
</evidence>
<gene>
    <name evidence="14" type="ORF">D7V32_13300</name>
</gene>
<keyword evidence="7" id="KW-0460">Magnesium</keyword>
<keyword evidence="4 9" id="KW-0479">Metal-binding</keyword>
<proteinExistence type="inferred from homology"/>
<evidence type="ECO:0000256" key="3">
    <source>
        <dbReference type="ARBA" id="ARBA00022722"/>
    </source>
</evidence>
<keyword evidence="3 10" id="KW-0540">Nuclease</keyword>
<evidence type="ECO:0000256" key="10">
    <source>
        <dbReference type="RuleBase" id="RU366055"/>
    </source>
</evidence>
<dbReference type="AlphaFoldDB" id="A0A3A8E5C2"/>
<evidence type="ECO:0000313" key="14">
    <source>
        <dbReference type="EMBL" id="RKG29825.1"/>
    </source>
</evidence>
<evidence type="ECO:0000256" key="7">
    <source>
        <dbReference type="ARBA" id="ARBA00022842"/>
    </source>
</evidence>
<dbReference type="InterPro" id="IPR018524">
    <property type="entry name" value="DNA/RNA_endonuclease_AS"/>
</dbReference>
<dbReference type="InterPro" id="IPR044925">
    <property type="entry name" value="His-Me_finger_sf"/>
</dbReference>
<evidence type="ECO:0000256" key="8">
    <source>
        <dbReference type="PIRSR" id="PIRSR640255-1"/>
    </source>
</evidence>
<evidence type="ECO:0000256" key="1">
    <source>
        <dbReference type="ARBA" id="ARBA00001946"/>
    </source>
</evidence>
<evidence type="ECO:0000256" key="6">
    <source>
        <dbReference type="ARBA" id="ARBA00022801"/>
    </source>
</evidence>
<dbReference type="InterPro" id="IPR044929">
    <property type="entry name" value="DNA/RNA_non-sp_Endonuclease_sf"/>
</dbReference>
<comment type="caution">
    <text evidence="14">The sequence shown here is derived from an EMBL/GenBank/DDBJ whole genome shotgun (WGS) entry which is preliminary data.</text>
</comment>
<dbReference type="Gene3D" id="3.40.570.10">
    <property type="entry name" value="Extracellular Endonuclease, subunit A"/>
    <property type="match status" value="1"/>
</dbReference>
<sequence>MAKKKSSSGLMLPKFWNQNSVKAILGMVAAGSFAFAFGQEKIQQFVSTATVSNSACLDQFYREVPPYLVKQSLEKNNYPLCFNGFNVMYSGVSKTPLWVAEALTPARLSQKIPREDSFHEENRVPREHRAVLQDYRASGYDRGHMAPNADMPTKAAQFDSFSLANMVPQAPKNNQQIWRELEEATRAIVTKQKQDVYVVTGPVYAGKKLKTIGNGVIVPTATYKAVYMPKTGTIGAYLAPNDNSLRVEVVSVCYLEEQLGINLFPQLTEEQKRNTYKLPLKAGAVKANVQFAYSHWDAESQCAEDVEASQLNALQSQFSSSGASLSSSADSSNSNSHTGSPDQGGDVQDAMIKQLIEALLQFILQLLK</sequence>
<feature type="binding site" evidence="9">
    <location>
        <position position="174"/>
    </location>
    <ligand>
        <name>Mg(2+)</name>
        <dbReference type="ChEBI" id="CHEBI:18420"/>
        <note>catalytic</note>
    </ligand>
</feature>
<evidence type="ECO:0000256" key="9">
    <source>
        <dbReference type="PIRSR" id="PIRSR640255-2"/>
    </source>
</evidence>
<dbReference type="PANTHER" id="PTHR13966:SF5">
    <property type="entry name" value="ENDONUCLEASE G, MITOCHONDRIAL"/>
    <property type="match status" value="1"/>
</dbReference>
<dbReference type="InterPro" id="IPR001604">
    <property type="entry name" value="Endo_G_ENPP1-like_dom"/>
</dbReference>
<dbReference type="GO" id="GO:0016787">
    <property type="term" value="F:hydrolase activity"/>
    <property type="evidence" value="ECO:0007669"/>
    <property type="project" value="UniProtKB-KW"/>
</dbReference>
<keyword evidence="5 10" id="KW-0255">Endonuclease</keyword>
<dbReference type="PROSITE" id="PS01070">
    <property type="entry name" value="NUCLEASE_NON_SPEC"/>
    <property type="match status" value="1"/>
</dbReference>
<comment type="cofactor">
    <cofactor evidence="1 10">
        <name>Mg(2+)</name>
        <dbReference type="ChEBI" id="CHEBI:18420"/>
    </cofactor>
</comment>
<comment type="similarity">
    <text evidence="2 10">Belongs to the DNA/RNA non-specific endonuclease family.</text>
</comment>
<dbReference type="EMBL" id="RAXV01000032">
    <property type="protein sequence ID" value="RKG29825.1"/>
    <property type="molecule type" value="Genomic_DNA"/>
</dbReference>
<evidence type="ECO:0000259" key="13">
    <source>
        <dbReference type="SMART" id="SM00892"/>
    </source>
</evidence>
<dbReference type="SUPFAM" id="SSF54060">
    <property type="entry name" value="His-Me finger endonucleases"/>
    <property type="match status" value="1"/>
</dbReference>
<dbReference type="OrthoDB" id="9811262at2"/>
<feature type="compositionally biased region" description="Low complexity" evidence="11">
    <location>
        <begin position="322"/>
        <end position="340"/>
    </location>
</feature>
<dbReference type="PANTHER" id="PTHR13966">
    <property type="entry name" value="ENDONUCLEASE RELATED"/>
    <property type="match status" value="1"/>
</dbReference>
<keyword evidence="6 10" id="KW-0378">Hydrolase</keyword>
<keyword evidence="15" id="KW-1185">Reference proteome</keyword>
<reference evidence="14 15" key="1">
    <citation type="submission" date="2018-09" db="EMBL/GenBank/DDBJ databases">
        <title>The draft genome of Acinetobacter spp. strains.</title>
        <authorList>
            <person name="Qin J."/>
            <person name="Feng Y."/>
            <person name="Zong Z."/>
        </authorList>
    </citation>
    <scope>NUCLEOTIDE SEQUENCE [LARGE SCALE GENOMIC DNA]</scope>
    <source>
        <strain evidence="14 15">WCHAc060012</strain>
    </source>
</reference>
<dbReference type="GO" id="GO:0003676">
    <property type="term" value="F:nucleic acid binding"/>
    <property type="evidence" value="ECO:0007669"/>
    <property type="project" value="InterPro"/>
</dbReference>
<feature type="domain" description="ENPP1-3/EXOG-like endonuclease/phosphodiesterase" evidence="12">
    <location>
        <begin position="82"/>
        <end position="270"/>
    </location>
</feature>
<feature type="domain" description="DNA/RNA non-specific endonuclease/pyrophosphatase/phosphodiesterase" evidence="13">
    <location>
        <begin position="81"/>
        <end position="270"/>
    </location>
</feature>
<dbReference type="Pfam" id="PF01223">
    <property type="entry name" value="Endonuclease_NS"/>
    <property type="match status" value="1"/>
</dbReference>
<feature type="active site" description="Proton acceptor" evidence="8">
    <location>
        <position position="144"/>
    </location>
</feature>
<dbReference type="RefSeq" id="WP_120403333.1">
    <property type="nucleotide sequence ID" value="NZ_RAXV01000032.1"/>
</dbReference>
<dbReference type="SMART" id="SM00892">
    <property type="entry name" value="Endonuclease_NS"/>
    <property type="match status" value="1"/>
</dbReference>
<dbReference type="GO" id="GO:0004519">
    <property type="term" value="F:endonuclease activity"/>
    <property type="evidence" value="ECO:0007669"/>
    <property type="project" value="UniProtKB-UniRule"/>
</dbReference>
<name>A0A3A8E5C2_9GAMM</name>
<accession>A0A3A8E5C2</accession>
<dbReference type="Proteomes" id="UP000282388">
    <property type="component" value="Unassembled WGS sequence"/>
</dbReference>
<feature type="region of interest" description="Disordered" evidence="11">
    <location>
        <begin position="322"/>
        <end position="346"/>
    </location>
</feature>
<dbReference type="SMART" id="SM00477">
    <property type="entry name" value="NUC"/>
    <property type="match status" value="1"/>
</dbReference>
<dbReference type="EC" id="3.1.30.-" evidence="10"/>